<evidence type="ECO:0000259" key="5">
    <source>
        <dbReference type="PROSITE" id="PS50893"/>
    </source>
</evidence>
<dbReference type="PANTHER" id="PTHR46743:SF2">
    <property type="entry name" value="TEICHOIC ACIDS EXPORT ATP-BINDING PROTEIN TAGH"/>
    <property type="match status" value="1"/>
</dbReference>
<dbReference type="InterPro" id="IPR003593">
    <property type="entry name" value="AAA+_ATPase"/>
</dbReference>
<accession>A0AA48M2R6</accession>
<evidence type="ECO:0000256" key="1">
    <source>
        <dbReference type="ARBA" id="ARBA00005417"/>
    </source>
</evidence>
<dbReference type="CDD" id="cd03220">
    <property type="entry name" value="ABC_KpsT_Wzt"/>
    <property type="match status" value="1"/>
</dbReference>
<sequence length="442" mass="49105">MTDVAILIENLSKAYLLGHHVGEKEPYTALRDVLARNVRNLLRKTRDMAIRRPVVQGDEFEEFWALKDVSFEVKRGEVLGVIGRNGAGKSTLLKVLSRITEPTKGRVTINGRVASLLEVGTGFHPELTGRENIFLNGAILGMSRQEIKRRFDEIVDFAEVEKFLDTPVKRYSSGMYVRLAFAVAAHLETEILVVDEVLAVGDVQFQKKCLGKMQDVTSKGRTVLFISHNMAAIEQLTHRAILLKKGELVCNDDTPNVVARYLGHSETAEEVEFDVEHAPRRWPGNQAARILRLRFERQPPVFYPDEDFSFVIRVRANANLDELRTSMTIFADDGSPVGACFGSNYSKMELGETREFKVTLPNPRLAPGNYNCGVAICSGDNVSGYVAFDVVLDTLSFEMRPAPGDAGTFGRWERGWGPICFAPLSQSEVPAKANLTPTAAIS</sequence>
<dbReference type="SUPFAM" id="SSF52540">
    <property type="entry name" value="P-loop containing nucleoside triphosphate hydrolases"/>
    <property type="match status" value="1"/>
</dbReference>
<keyword evidence="4 6" id="KW-0067">ATP-binding</keyword>
<organism evidence="6">
    <name type="scientific">freshwater sediment metagenome</name>
    <dbReference type="NCBI Taxonomy" id="556182"/>
    <lineage>
        <taxon>unclassified sequences</taxon>
        <taxon>metagenomes</taxon>
        <taxon>ecological metagenomes</taxon>
    </lineage>
</organism>
<protein>
    <submittedName>
        <fullName evidence="6">Teichoic acids export ATP-binding protein TagH</fullName>
    </submittedName>
</protein>
<dbReference type="PROSITE" id="PS50893">
    <property type="entry name" value="ABC_TRANSPORTER_2"/>
    <property type="match status" value="1"/>
</dbReference>
<name>A0AA48M2R6_9ZZZZ</name>
<dbReference type="SMART" id="SM00382">
    <property type="entry name" value="AAA"/>
    <property type="match status" value="1"/>
</dbReference>
<dbReference type="AlphaFoldDB" id="A0AA48M2R6"/>
<dbReference type="InterPro" id="IPR027417">
    <property type="entry name" value="P-loop_NTPase"/>
</dbReference>
<dbReference type="GO" id="GO:0016020">
    <property type="term" value="C:membrane"/>
    <property type="evidence" value="ECO:0007669"/>
    <property type="project" value="InterPro"/>
</dbReference>
<dbReference type="InterPro" id="IPR029439">
    <property type="entry name" value="Wzt_C"/>
</dbReference>
<dbReference type="CDD" id="cd10147">
    <property type="entry name" value="Wzt_C-like"/>
    <property type="match status" value="1"/>
</dbReference>
<evidence type="ECO:0000313" key="6">
    <source>
        <dbReference type="EMBL" id="CAJ0888421.1"/>
    </source>
</evidence>
<dbReference type="InterPro" id="IPR050683">
    <property type="entry name" value="Bact_Polysacc_Export_ATP-bd"/>
</dbReference>
<evidence type="ECO:0000256" key="4">
    <source>
        <dbReference type="ARBA" id="ARBA00022840"/>
    </source>
</evidence>
<dbReference type="InterPro" id="IPR015860">
    <property type="entry name" value="ABC_transpr_TagH-like"/>
</dbReference>
<dbReference type="GO" id="GO:0005524">
    <property type="term" value="F:ATP binding"/>
    <property type="evidence" value="ECO:0007669"/>
    <property type="project" value="UniProtKB-KW"/>
</dbReference>
<dbReference type="Gene3D" id="3.40.50.300">
    <property type="entry name" value="P-loop containing nucleotide triphosphate hydrolases"/>
    <property type="match status" value="1"/>
</dbReference>
<dbReference type="Pfam" id="PF14524">
    <property type="entry name" value="Wzt_C"/>
    <property type="match status" value="1"/>
</dbReference>
<dbReference type="InterPro" id="IPR003439">
    <property type="entry name" value="ABC_transporter-like_ATP-bd"/>
</dbReference>
<dbReference type="Pfam" id="PF00005">
    <property type="entry name" value="ABC_tran"/>
    <property type="match status" value="1"/>
</dbReference>
<gene>
    <name evidence="6" type="primary">tagH</name>
    <name evidence="6" type="ORF">AMST5_03876</name>
</gene>
<dbReference type="EMBL" id="OY288114">
    <property type="protein sequence ID" value="CAJ0888421.1"/>
    <property type="molecule type" value="Genomic_DNA"/>
</dbReference>
<feature type="domain" description="ABC transporter" evidence="5">
    <location>
        <begin position="43"/>
        <end position="270"/>
    </location>
</feature>
<dbReference type="GO" id="GO:0140359">
    <property type="term" value="F:ABC-type transporter activity"/>
    <property type="evidence" value="ECO:0007669"/>
    <property type="project" value="InterPro"/>
</dbReference>
<comment type="similarity">
    <text evidence="1">Belongs to the ABC transporter superfamily.</text>
</comment>
<dbReference type="GO" id="GO:0016887">
    <property type="term" value="F:ATP hydrolysis activity"/>
    <property type="evidence" value="ECO:0007669"/>
    <property type="project" value="InterPro"/>
</dbReference>
<evidence type="ECO:0000256" key="3">
    <source>
        <dbReference type="ARBA" id="ARBA00022741"/>
    </source>
</evidence>
<reference evidence="6" key="1">
    <citation type="submission" date="2023-07" db="EMBL/GenBank/DDBJ databases">
        <authorList>
            <person name="Pelsma A.J. K."/>
        </authorList>
    </citation>
    <scope>NUCLEOTIDE SEQUENCE</scope>
</reference>
<keyword evidence="3" id="KW-0547">Nucleotide-binding</keyword>
<keyword evidence="2" id="KW-0813">Transport</keyword>
<proteinExistence type="inferred from homology"/>
<dbReference type="PANTHER" id="PTHR46743">
    <property type="entry name" value="TEICHOIC ACIDS EXPORT ATP-BINDING PROTEIN TAGH"/>
    <property type="match status" value="1"/>
</dbReference>
<evidence type="ECO:0000256" key="2">
    <source>
        <dbReference type="ARBA" id="ARBA00022448"/>
    </source>
</evidence>
<dbReference type="Gene3D" id="2.70.50.60">
    <property type="entry name" value="abc- transporter (atp binding component) like domain"/>
    <property type="match status" value="1"/>
</dbReference>